<dbReference type="AlphaFoldDB" id="A0A183DYT4"/>
<reference evidence="2 3" key="2">
    <citation type="submission" date="2018-11" db="EMBL/GenBank/DDBJ databases">
        <authorList>
            <consortium name="Pathogen Informatics"/>
        </authorList>
    </citation>
    <scope>NUCLEOTIDE SEQUENCE [LARGE SCALE GENOMIC DNA]</scope>
</reference>
<evidence type="ECO:0000313" key="3">
    <source>
        <dbReference type="Proteomes" id="UP000271098"/>
    </source>
</evidence>
<keyword evidence="3" id="KW-1185">Reference proteome</keyword>
<evidence type="ECO:0000313" key="2">
    <source>
        <dbReference type="EMBL" id="VDN23158.1"/>
    </source>
</evidence>
<evidence type="ECO:0000313" key="4">
    <source>
        <dbReference type="WBParaSite" id="GPUH_0001389001-mRNA-1"/>
    </source>
</evidence>
<organism evidence="4">
    <name type="scientific">Gongylonema pulchrum</name>
    <dbReference type="NCBI Taxonomy" id="637853"/>
    <lineage>
        <taxon>Eukaryota</taxon>
        <taxon>Metazoa</taxon>
        <taxon>Ecdysozoa</taxon>
        <taxon>Nematoda</taxon>
        <taxon>Chromadorea</taxon>
        <taxon>Rhabditida</taxon>
        <taxon>Spirurina</taxon>
        <taxon>Spiruromorpha</taxon>
        <taxon>Spiruroidea</taxon>
        <taxon>Gongylonematidae</taxon>
        <taxon>Gongylonema</taxon>
    </lineage>
</organism>
<protein>
    <submittedName>
        <fullName evidence="2 4">Uncharacterized protein</fullName>
    </submittedName>
</protein>
<dbReference type="EMBL" id="UYRT01080667">
    <property type="protein sequence ID" value="VDN23158.1"/>
    <property type="molecule type" value="Genomic_DNA"/>
</dbReference>
<dbReference type="OrthoDB" id="5796971at2759"/>
<dbReference type="Proteomes" id="UP000271098">
    <property type="component" value="Unassembled WGS sequence"/>
</dbReference>
<reference evidence="4" key="1">
    <citation type="submission" date="2016-06" db="UniProtKB">
        <authorList>
            <consortium name="WormBaseParasite"/>
        </authorList>
    </citation>
    <scope>IDENTIFICATION</scope>
</reference>
<dbReference type="WBParaSite" id="GPUH_0001389001-mRNA-1">
    <property type="protein sequence ID" value="GPUH_0001389001-mRNA-1"/>
    <property type="gene ID" value="GPUH_0001389001"/>
</dbReference>
<gene>
    <name evidence="2" type="ORF">GPUH_LOCUS13875</name>
</gene>
<accession>A0A183DYT4</accession>
<evidence type="ECO:0000256" key="1">
    <source>
        <dbReference type="SAM" id="MobiDB-lite"/>
    </source>
</evidence>
<name>A0A183DYT4_9BILA</name>
<sequence length="124" mass="14108">MFCCPKSVFERQDDLRRMRQNSASNLDPYRRPPLPPIRSKNVNGDGFVGSFLPPRRLEPVKTTESHLSVLAENTSMLADNRDRADDSDLYGINITGIRGVPTVPVEHDRRRPLPAPHSDFFNHL</sequence>
<proteinExistence type="predicted"/>
<feature type="region of interest" description="Disordered" evidence="1">
    <location>
        <begin position="19"/>
        <end position="45"/>
    </location>
</feature>